<organism evidence="1">
    <name type="scientific">marine sediment metagenome</name>
    <dbReference type="NCBI Taxonomy" id="412755"/>
    <lineage>
        <taxon>unclassified sequences</taxon>
        <taxon>metagenomes</taxon>
        <taxon>ecological metagenomes</taxon>
    </lineage>
</organism>
<dbReference type="EMBL" id="LAZR01005401">
    <property type="protein sequence ID" value="KKN00221.1"/>
    <property type="molecule type" value="Genomic_DNA"/>
</dbReference>
<name>A0A0F9PGQ0_9ZZZZ</name>
<reference evidence="1" key="1">
    <citation type="journal article" date="2015" name="Nature">
        <title>Complex archaea that bridge the gap between prokaryotes and eukaryotes.</title>
        <authorList>
            <person name="Spang A."/>
            <person name="Saw J.H."/>
            <person name="Jorgensen S.L."/>
            <person name="Zaremba-Niedzwiedzka K."/>
            <person name="Martijn J."/>
            <person name="Lind A.E."/>
            <person name="van Eijk R."/>
            <person name="Schleper C."/>
            <person name="Guy L."/>
            <person name="Ettema T.J."/>
        </authorList>
    </citation>
    <scope>NUCLEOTIDE SEQUENCE</scope>
</reference>
<accession>A0A0F9PGQ0</accession>
<protein>
    <submittedName>
        <fullName evidence="1">Uncharacterized protein</fullName>
    </submittedName>
</protein>
<gene>
    <name evidence="1" type="ORF">LCGC14_1139930</name>
</gene>
<evidence type="ECO:0000313" key="1">
    <source>
        <dbReference type="EMBL" id="KKN00221.1"/>
    </source>
</evidence>
<dbReference type="AlphaFoldDB" id="A0A0F9PGQ0"/>
<proteinExistence type="predicted"/>
<sequence length="201" mass="24459">MLEIVDEEDKIIRKLTSKEKLEIGNYGEKRTDEKIVDIIHFFTANDYARRWYINKGMYQKMTPFERYKKYQTNGIDGLIHYNSILVQIKTRQLAYYLEEDIYLEFGRKIKGADKEIGWFNKNIDLLLYYFYSLTKKKILYGYAILLDKFKEKYSSIEKIKKNFTIRYDYQFNPPKIYFCPKFNDFPNHLFYNITPIIKDLI</sequence>
<comment type="caution">
    <text evidence="1">The sequence shown here is derived from an EMBL/GenBank/DDBJ whole genome shotgun (WGS) entry which is preliminary data.</text>
</comment>